<evidence type="ECO:0000313" key="1">
    <source>
        <dbReference type="EMBL" id="KAF2633395.1"/>
    </source>
</evidence>
<protein>
    <submittedName>
        <fullName evidence="1">S-adenosyl-L-methionine-dependent methyltransferase</fullName>
    </submittedName>
</protein>
<keyword evidence="1" id="KW-0808">Transferase</keyword>
<dbReference type="EMBL" id="MU006701">
    <property type="protein sequence ID" value="KAF2633395.1"/>
    <property type="molecule type" value="Genomic_DNA"/>
</dbReference>
<accession>A0ACB6SGI7</accession>
<gene>
    <name evidence="1" type="ORF">BU25DRAFT_444155</name>
</gene>
<evidence type="ECO:0000313" key="2">
    <source>
        <dbReference type="Proteomes" id="UP000799754"/>
    </source>
</evidence>
<sequence>MAVSEAAGLSYEEEHVHEVYEQIASHFSSTRYKPWPIVERFLKEQPNGAIGADVGCGNGKYLAVNKEVFIVGSDRSTNLVKIAQHHKPHDVVVADNLSLPHPPHSFDFAISIAVVHHLSTPARRMEAVKCILDLLRPPQQGVSGSGGKALIYVWALEQKSSRRGWDEGSEQDVMVPWVMTAKKEKVPKKKKKQQKRRGEEGLAQENGEAEKGSEDQKEENSEAPETKPEGDKTFLRYYHLYRKGELEGDIEQAGGVIVESGYEKDNWWAIASLK</sequence>
<keyword evidence="1" id="KW-0489">Methyltransferase</keyword>
<dbReference type="Proteomes" id="UP000799754">
    <property type="component" value="Unassembled WGS sequence"/>
</dbReference>
<proteinExistence type="predicted"/>
<organism evidence="1 2">
    <name type="scientific">Macroventuria anomochaeta</name>
    <dbReference type="NCBI Taxonomy" id="301207"/>
    <lineage>
        <taxon>Eukaryota</taxon>
        <taxon>Fungi</taxon>
        <taxon>Dikarya</taxon>
        <taxon>Ascomycota</taxon>
        <taxon>Pezizomycotina</taxon>
        <taxon>Dothideomycetes</taxon>
        <taxon>Pleosporomycetidae</taxon>
        <taxon>Pleosporales</taxon>
        <taxon>Pleosporineae</taxon>
        <taxon>Didymellaceae</taxon>
        <taxon>Macroventuria</taxon>
    </lineage>
</organism>
<comment type="caution">
    <text evidence="1">The sequence shown here is derived from an EMBL/GenBank/DDBJ whole genome shotgun (WGS) entry which is preliminary data.</text>
</comment>
<name>A0ACB6SGI7_9PLEO</name>
<keyword evidence="2" id="KW-1185">Reference proteome</keyword>
<reference evidence="1" key="1">
    <citation type="journal article" date="2020" name="Stud. Mycol.">
        <title>101 Dothideomycetes genomes: a test case for predicting lifestyles and emergence of pathogens.</title>
        <authorList>
            <person name="Haridas S."/>
            <person name="Albert R."/>
            <person name="Binder M."/>
            <person name="Bloem J."/>
            <person name="Labutti K."/>
            <person name="Salamov A."/>
            <person name="Andreopoulos B."/>
            <person name="Baker S."/>
            <person name="Barry K."/>
            <person name="Bills G."/>
            <person name="Bluhm B."/>
            <person name="Cannon C."/>
            <person name="Castanera R."/>
            <person name="Culley D."/>
            <person name="Daum C."/>
            <person name="Ezra D."/>
            <person name="Gonzalez J."/>
            <person name="Henrissat B."/>
            <person name="Kuo A."/>
            <person name="Liang C."/>
            <person name="Lipzen A."/>
            <person name="Lutzoni F."/>
            <person name="Magnuson J."/>
            <person name="Mondo S."/>
            <person name="Nolan M."/>
            <person name="Ohm R."/>
            <person name="Pangilinan J."/>
            <person name="Park H.-J."/>
            <person name="Ramirez L."/>
            <person name="Alfaro M."/>
            <person name="Sun H."/>
            <person name="Tritt A."/>
            <person name="Yoshinaga Y."/>
            <person name="Zwiers L.-H."/>
            <person name="Turgeon B."/>
            <person name="Goodwin S."/>
            <person name="Spatafora J."/>
            <person name="Crous P."/>
            <person name="Grigoriev I."/>
        </authorList>
    </citation>
    <scope>NUCLEOTIDE SEQUENCE</scope>
    <source>
        <strain evidence="1">CBS 525.71</strain>
    </source>
</reference>